<comment type="caution">
    <text evidence="2">The sequence shown here is derived from an EMBL/GenBank/DDBJ whole genome shotgun (WGS) entry which is preliminary data.</text>
</comment>
<reference evidence="2 3" key="1">
    <citation type="submission" date="2015-05" db="EMBL/GenBank/DDBJ databases">
        <title>Genome sequencing project for genomic taxonomy and phylogenomics of Bacillus-like bacteria.</title>
        <authorList>
            <person name="Liu B."/>
            <person name="Wang J."/>
            <person name="Zhu Y."/>
            <person name="Liu G."/>
            <person name="Chen Q."/>
            <person name="Chen Z."/>
            <person name="Lan J."/>
            <person name="Che J."/>
            <person name="Ge C."/>
            <person name="Shi H."/>
            <person name="Pan Z."/>
            <person name="Liu X."/>
        </authorList>
    </citation>
    <scope>NUCLEOTIDE SEQUENCE [LARGE SCALE GENOMIC DNA]</scope>
    <source>
        <strain evidence="2 3">DSM 9885</strain>
    </source>
</reference>
<gene>
    <name evidence="2" type="ORF">AA984_28545</name>
</gene>
<dbReference type="OrthoDB" id="2974679at2"/>
<organism evidence="2 3">
    <name type="scientific">Brevibacillus formosus</name>
    <dbReference type="NCBI Taxonomy" id="54913"/>
    <lineage>
        <taxon>Bacteria</taxon>
        <taxon>Bacillati</taxon>
        <taxon>Bacillota</taxon>
        <taxon>Bacilli</taxon>
        <taxon>Bacillales</taxon>
        <taxon>Paenibacillaceae</taxon>
        <taxon>Brevibacillus</taxon>
    </lineage>
</organism>
<proteinExistence type="predicted"/>
<dbReference type="EMBL" id="LDCN01000016">
    <property type="protein sequence ID" value="KLH95877.1"/>
    <property type="molecule type" value="Genomic_DNA"/>
</dbReference>
<evidence type="ECO:0000256" key="1">
    <source>
        <dbReference type="SAM" id="MobiDB-lite"/>
    </source>
</evidence>
<accession>A0A837KDH5</accession>
<name>A0A837KDH5_9BACL</name>
<evidence type="ECO:0000313" key="2">
    <source>
        <dbReference type="EMBL" id="KLH95877.1"/>
    </source>
</evidence>
<protein>
    <submittedName>
        <fullName evidence="2">Uncharacterized protein</fullName>
    </submittedName>
</protein>
<sequence>MSSKDLANKVLSLSSKQVKSEQKSLESAIAKLSDKEFDSFIHNLVMANKGDDKELKDKLKPIGVELETKKNDRIGPTAIEAGDLNFSVSSAKRTGESFYRLIASWDPDISEVYPATYDLVSIEWDPKVGQYYSSNVGSTSYTTARDGSKRLEGVYLFNVHDYKLGFGSYAAVYVTKKTNSTLEYGSKYVHTYDTVSWSGNFQANFTWEKLGPTGGASFSLSPSMTEKSWQVWDDGALEW</sequence>
<dbReference type="AlphaFoldDB" id="A0A837KDH5"/>
<dbReference type="Proteomes" id="UP000035218">
    <property type="component" value="Unassembled WGS sequence"/>
</dbReference>
<feature type="region of interest" description="Disordered" evidence="1">
    <location>
        <begin position="1"/>
        <end position="20"/>
    </location>
</feature>
<evidence type="ECO:0000313" key="3">
    <source>
        <dbReference type="Proteomes" id="UP000035218"/>
    </source>
</evidence>